<organism evidence="1 2">
    <name type="scientific">Steinernema carpocapsae</name>
    <name type="common">Entomopathogenic nematode</name>
    <dbReference type="NCBI Taxonomy" id="34508"/>
    <lineage>
        <taxon>Eukaryota</taxon>
        <taxon>Metazoa</taxon>
        <taxon>Ecdysozoa</taxon>
        <taxon>Nematoda</taxon>
        <taxon>Chromadorea</taxon>
        <taxon>Rhabditida</taxon>
        <taxon>Tylenchina</taxon>
        <taxon>Panagrolaimomorpha</taxon>
        <taxon>Strongyloidoidea</taxon>
        <taxon>Steinernematidae</taxon>
        <taxon>Steinernema</taxon>
    </lineage>
</organism>
<sequence length="158" mass="18041">MTSQNLSQPNPIYSSLSIKNIHNLLHQRDGSTRTFLLFMQSTVQVQALTSRSSIPLTVPAKSKLGTKAWMSLRSHTPKYRSQTHKRRSTSWRKDSNVRQNRVVFCVRTGKHDGINSLVAPALKSLTSDRLNFLNPPTPVKLKDIKRFVKHLQKDLKHS</sequence>
<dbReference type="AlphaFoldDB" id="A0A4U5M0P4"/>
<accession>A0A4U5M0P4</accession>
<comment type="caution">
    <text evidence="1">The sequence shown here is derived from an EMBL/GenBank/DDBJ whole genome shotgun (WGS) entry which is preliminary data.</text>
</comment>
<dbReference type="EMBL" id="AZBU02000010">
    <property type="protein sequence ID" value="TKR62210.1"/>
    <property type="molecule type" value="Genomic_DNA"/>
</dbReference>
<name>A0A4U5M0P4_STECR</name>
<protein>
    <submittedName>
        <fullName evidence="1">Uncharacterized protein</fullName>
    </submittedName>
</protein>
<keyword evidence="2" id="KW-1185">Reference proteome</keyword>
<gene>
    <name evidence="1" type="ORF">L596_026199</name>
</gene>
<evidence type="ECO:0000313" key="1">
    <source>
        <dbReference type="EMBL" id="TKR62210.1"/>
    </source>
</evidence>
<reference evidence="1 2" key="2">
    <citation type="journal article" date="2019" name="G3 (Bethesda)">
        <title>Hybrid Assembly of the Genome of the Entomopathogenic Nematode Steinernema carpocapsae Identifies the X-Chromosome.</title>
        <authorList>
            <person name="Serra L."/>
            <person name="Macchietto M."/>
            <person name="Macias-Munoz A."/>
            <person name="McGill C.J."/>
            <person name="Rodriguez I.M."/>
            <person name="Rodriguez B."/>
            <person name="Murad R."/>
            <person name="Mortazavi A."/>
        </authorList>
    </citation>
    <scope>NUCLEOTIDE SEQUENCE [LARGE SCALE GENOMIC DNA]</scope>
    <source>
        <strain evidence="1 2">ALL</strain>
    </source>
</reference>
<dbReference type="Proteomes" id="UP000298663">
    <property type="component" value="Unassembled WGS sequence"/>
</dbReference>
<proteinExistence type="predicted"/>
<evidence type="ECO:0000313" key="2">
    <source>
        <dbReference type="Proteomes" id="UP000298663"/>
    </source>
</evidence>
<reference evidence="1 2" key="1">
    <citation type="journal article" date="2015" name="Genome Biol.">
        <title>Comparative genomics of Steinernema reveals deeply conserved gene regulatory networks.</title>
        <authorList>
            <person name="Dillman A.R."/>
            <person name="Macchietto M."/>
            <person name="Porter C.F."/>
            <person name="Rogers A."/>
            <person name="Williams B."/>
            <person name="Antoshechkin I."/>
            <person name="Lee M.M."/>
            <person name="Goodwin Z."/>
            <person name="Lu X."/>
            <person name="Lewis E.E."/>
            <person name="Goodrich-Blair H."/>
            <person name="Stock S.P."/>
            <person name="Adams B.J."/>
            <person name="Sternberg P.W."/>
            <person name="Mortazavi A."/>
        </authorList>
    </citation>
    <scope>NUCLEOTIDE SEQUENCE [LARGE SCALE GENOMIC DNA]</scope>
    <source>
        <strain evidence="1 2">ALL</strain>
    </source>
</reference>